<dbReference type="SMART" id="SM01117">
    <property type="entry name" value="Cyt-b5"/>
    <property type="match status" value="1"/>
</dbReference>
<keyword evidence="3" id="KW-0408">Iron</keyword>
<evidence type="ECO:0000259" key="5">
    <source>
        <dbReference type="PROSITE" id="PS50255"/>
    </source>
</evidence>
<dbReference type="PROSITE" id="PS50255">
    <property type="entry name" value="CYTOCHROME_B5_2"/>
    <property type="match status" value="1"/>
</dbReference>
<dbReference type="InterPro" id="IPR050668">
    <property type="entry name" value="Cytochrome_b5"/>
</dbReference>
<dbReference type="Pfam" id="PF00173">
    <property type="entry name" value="Cyt-b5"/>
    <property type="match status" value="1"/>
</dbReference>
<dbReference type="PANTHER" id="PTHR19359">
    <property type="entry name" value="CYTOCHROME B5"/>
    <property type="match status" value="1"/>
</dbReference>
<evidence type="ECO:0000313" key="7">
    <source>
        <dbReference type="Proteomes" id="UP001162060"/>
    </source>
</evidence>
<evidence type="ECO:0000256" key="4">
    <source>
        <dbReference type="ARBA" id="ARBA00038168"/>
    </source>
</evidence>
<gene>
    <name evidence="6" type="ORF">PM001_LOCUS27125</name>
</gene>
<name>A0AAV1V5A0_9STRA</name>
<accession>A0AAV1V5A0</accession>
<keyword evidence="2" id="KW-0479">Metal-binding</keyword>
<reference evidence="6" key="1">
    <citation type="submission" date="2024-01" db="EMBL/GenBank/DDBJ databases">
        <authorList>
            <person name="Webb A."/>
        </authorList>
    </citation>
    <scope>NUCLEOTIDE SEQUENCE</scope>
    <source>
        <strain evidence="6">Pm1</strain>
    </source>
</reference>
<dbReference type="PANTHER" id="PTHR19359:SF146">
    <property type="entry name" value="B5, PUTATIVE-RELATED"/>
    <property type="match status" value="1"/>
</dbReference>
<dbReference type="GO" id="GO:0016020">
    <property type="term" value="C:membrane"/>
    <property type="evidence" value="ECO:0007669"/>
    <property type="project" value="TreeGrafter"/>
</dbReference>
<protein>
    <recommendedName>
        <fullName evidence="5">Cytochrome b5 heme-binding domain-containing protein</fullName>
    </recommendedName>
</protein>
<comment type="similarity">
    <text evidence="4">Belongs to the cytochrome b5 family.</text>
</comment>
<dbReference type="SUPFAM" id="SSF55856">
    <property type="entry name" value="Cytochrome b5-like heme/steroid binding domain"/>
    <property type="match status" value="1"/>
</dbReference>
<organism evidence="6 7">
    <name type="scientific">Peronospora matthiolae</name>
    <dbReference type="NCBI Taxonomy" id="2874970"/>
    <lineage>
        <taxon>Eukaryota</taxon>
        <taxon>Sar</taxon>
        <taxon>Stramenopiles</taxon>
        <taxon>Oomycota</taxon>
        <taxon>Peronosporomycetes</taxon>
        <taxon>Peronosporales</taxon>
        <taxon>Peronosporaceae</taxon>
        <taxon>Peronospora</taxon>
    </lineage>
</organism>
<feature type="domain" description="Cytochrome b5 heme-binding" evidence="5">
    <location>
        <begin position="220"/>
        <end position="288"/>
    </location>
</feature>
<dbReference type="InterPro" id="IPR036400">
    <property type="entry name" value="Cyt_B5-like_heme/steroid_sf"/>
</dbReference>
<evidence type="ECO:0000313" key="6">
    <source>
        <dbReference type="EMBL" id="CAK7941975.1"/>
    </source>
</evidence>
<sequence length="305" mass="33146">MNASVMTDDPPPFCTKNKPPLLTAEPHATFRPDLVLFPAVRSPLPVSDKTVASTFVSTTDTCYPKCMDTEKNELFIEASIQSPKAATTDTESTTCQVEPEQTIDLEELGLDVAVQTGQQQGESIIVDYEDSDGDRVELRDKASACTPSACGPLTSSVAAADDWNSSRGGARRRSRCSSSEMTVSMQKTCLLYQQEDVEVSEADAEEESRCSKVLKLCMCEVKLHRSLESCWLVSSGQVYDVTGLVIAHPGGVRSILRKAGGPDCARDMKFHTKSARKMMEKCFIGKLEQCGEDVDCGGDANCNVM</sequence>
<dbReference type="GO" id="GO:0046872">
    <property type="term" value="F:metal ion binding"/>
    <property type="evidence" value="ECO:0007669"/>
    <property type="project" value="UniProtKB-KW"/>
</dbReference>
<evidence type="ECO:0000256" key="1">
    <source>
        <dbReference type="ARBA" id="ARBA00022617"/>
    </source>
</evidence>
<dbReference type="AlphaFoldDB" id="A0AAV1V5A0"/>
<evidence type="ECO:0000256" key="2">
    <source>
        <dbReference type="ARBA" id="ARBA00022723"/>
    </source>
</evidence>
<dbReference type="Proteomes" id="UP001162060">
    <property type="component" value="Unassembled WGS sequence"/>
</dbReference>
<comment type="caution">
    <text evidence="6">The sequence shown here is derived from an EMBL/GenBank/DDBJ whole genome shotgun (WGS) entry which is preliminary data.</text>
</comment>
<keyword evidence="1" id="KW-0349">Heme</keyword>
<dbReference type="PRINTS" id="PR00363">
    <property type="entry name" value="CYTOCHROMEB5"/>
</dbReference>
<proteinExistence type="inferred from homology"/>
<dbReference type="GO" id="GO:0020037">
    <property type="term" value="F:heme binding"/>
    <property type="evidence" value="ECO:0007669"/>
    <property type="project" value="TreeGrafter"/>
</dbReference>
<dbReference type="Gene3D" id="3.10.120.10">
    <property type="entry name" value="Cytochrome b5-like heme/steroid binding domain"/>
    <property type="match status" value="1"/>
</dbReference>
<dbReference type="InterPro" id="IPR001199">
    <property type="entry name" value="Cyt_B5-like_heme/steroid-bd"/>
</dbReference>
<dbReference type="EMBL" id="CAKLBY020000267">
    <property type="protein sequence ID" value="CAK7941975.1"/>
    <property type="molecule type" value="Genomic_DNA"/>
</dbReference>
<evidence type="ECO:0000256" key="3">
    <source>
        <dbReference type="ARBA" id="ARBA00023004"/>
    </source>
</evidence>